<keyword evidence="1" id="KW-0677">Repeat</keyword>
<dbReference type="SUPFAM" id="SSF49562">
    <property type="entry name" value="C2 domain (Calcium/lipid-binding domain, CaLB)"/>
    <property type="match status" value="2"/>
</dbReference>
<feature type="domain" description="C2" evidence="3">
    <location>
        <begin position="179"/>
        <end position="299"/>
    </location>
</feature>
<accession>A0A1D1V6Y5</accession>
<feature type="region of interest" description="Disordered" evidence="2">
    <location>
        <begin position="1"/>
        <end position="39"/>
    </location>
</feature>
<dbReference type="CDD" id="cd08390">
    <property type="entry name" value="C2A_Synaptotagmin-15-17"/>
    <property type="match status" value="1"/>
</dbReference>
<dbReference type="GO" id="GO:0017156">
    <property type="term" value="P:calcium-ion regulated exocytosis"/>
    <property type="evidence" value="ECO:0007669"/>
    <property type="project" value="TreeGrafter"/>
</dbReference>
<dbReference type="FunFam" id="2.60.40.150:FF:000237">
    <property type="entry name" value="Synaptotagmin 15"/>
    <property type="match status" value="1"/>
</dbReference>
<dbReference type="Gene3D" id="2.60.40.150">
    <property type="entry name" value="C2 domain"/>
    <property type="match status" value="2"/>
</dbReference>
<dbReference type="SMART" id="SM00239">
    <property type="entry name" value="C2"/>
    <property type="match status" value="2"/>
</dbReference>
<dbReference type="GO" id="GO:0001786">
    <property type="term" value="F:phosphatidylserine binding"/>
    <property type="evidence" value="ECO:0007669"/>
    <property type="project" value="TreeGrafter"/>
</dbReference>
<comment type="caution">
    <text evidence="4">The sequence shown here is derived from an EMBL/GenBank/DDBJ whole genome shotgun (WGS) entry which is preliminary data.</text>
</comment>
<dbReference type="STRING" id="947166.A0A1D1V6Y5"/>
<dbReference type="InterPro" id="IPR000008">
    <property type="entry name" value="C2_dom"/>
</dbReference>
<dbReference type="GO" id="GO:0005886">
    <property type="term" value="C:plasma membrane"/>
    <property type="evidence" value="ECO:0007669"/>
    <property type="project" value="TreeGrafter"/>
</dbReference>
<dbReference type="PANTHER" id="PTHR10024">
    <property type="entry name" value="SYNAPTOTAGMIN"/>
    <property type="match status" value="1"/>
</dbReference>
<dbReference type="OrthoDB" id="10259057at2759"/>
<feature type="domain" description="C2" evidence="3">
    <location>
        <begin position="314"/>
        <end position="449"/>
    </location>
</feature>
<evidence type="ECO:0000313" key="5">
    <source>
        <dbReference type="Proteomes" id="UP000186922"/>
    </source>
</evidence>
<evidence type="ECO:0000256" key="2">
    <source>
        <dbReference type="SAM" id="MobiDB-lite"/>
    </source>
</evidence>
<keyword evidence="5" id="KW-1185">Reference proteome</keyword>
<dbReference type="AlphaFoldDB" id="A0A1D1V6Y5"/>
<dbReference type="PANTHER" id="PTHR10024:SF234">
    <property type="entry name" value="SYNAPTOTAGMIN-15-RELATED"/>
    <property type="match status" value="1"/>
</dbReference>
<proteinExistence type="predicted"/>
<evidence type="ECO:0000256" key="1">
    <source>
        <dbReference type="ARBA" id="ARBA00022737"/>
    </source>
</evidence>
<dbReference type="PROSITE" id="PS50004">
    <property type="entry name" value="C2"/>
    <property type="match status" value="2"/>
</dbReference>
<protein>
    <recommendedName>
        <fullName evidence="3">C2 domain-containing protein</fullName>
    </recommendedName>
</protein>
<dbReference type="InterPro" id="IPR035892">
    <property type="entry name" value="C2_domain_sf"/>
</dbReference>
<reference evidence="4 5" key="1">
    <citation type="journal article" date="2016" name="Nat. Commun.">
        <title>Extremotolerant tardigrade genome and improved radiotolerance of human cultured cells by tardigrade-unique protein.</title>
        <authorList>
            <person name="Hashimoto T."/>
            <person name="Horikawa D.D."/>
            <person name="Saito Y."/>
            <person name="Kuwahara H."/>
            <person name="Kozuka-Hata H."/>
            <person name="Shin-I T."/>
            <person name="Minakuchi Y."/>
            <person name="Ohishi K."/>
            <person name="Motoyama A."/>
            <person name="Aizu T."/>
            <person name="Enomoto A."/>
            <person name="Kondo K."/>
            <person name="Tanaka S."/>
            <person name="Hara Y."/>
            <person name="Koshikawa S."/>
            <person name="Sagara H."/>
            <person name="Miura T."/>
            <person name="Yokobori S."/>
            <person name="Miyagawa K."/>
            <person name="Suzuki Y."/>
            <person name="Kubo T."/>
            <person name="Oyama M."/>
            <person name="Kohara Y."/>
            <person name="Fujiyama A."/>
            <person name="Arakawa K."/>
            <person name="Katayama T."/>
            <person name="Toyoda A."/>
            <person name="Kunieda T."/>
        </authorList>
    </citation>
    <scope>NUCLEOTIDE SEQUENCE [LARGE SCALE GENOMIC DNA]</scope>
    <source>
        <strain evidence="4 5">YOKOZUNA-1</strain>
    </source>
</reference>
<evidence type="ECO:0000313" key="4">
    <source>
        <dbReference type="EMBL" id="GAU97449.1"/>
    </source>
</evidence>
<dbReference type="GO" id="GO:0005544">
    <property type="term" value="F:calcium-dependent phospholipid binding"/>
    <property type="evidence" value="ECO:0007669"/>
    <property type="project" value="TreeGrafter"/>
</dbReference>
<dbReference type="Proteomes" id="UP000186922">
    <property type="component" value="Unassembled WGS sequence"/>
</dbReference>
<dbReference type="EMBL" id="BDGG01000004">
    <property type="protein sequence ID" value="GAU97449.1"/>
    <property type="molecule type" value="Genomic_DNA"/>
</dbReference>
<gene>
    <name evidence="4" type="primary">RvY_08738-1</name>
    <name evidence="4" type="synonym">RvY_08738.1</name>
    <name evidence="4" type="ORF">RvY_08738</name>
</gene>
<dbReference type="GO" id="GO:0070382">
    <property type="term" value="C:exocytic vesicle"/>
    <property type="evidence" value="ECO:0007669"/>
    <property type="project" value="TreeGrafter"/>
</dbReference>
<dbReference type="Pfam" id="PF00168">
    <property type="entry name" value="C2"/>
    <property type="match status" value="2"/>
</dbReference>
<organism evidence="4 5">
    <name type="scientific">Ramazzottius varieornatus</name>
    <name type="common">Water bear</name>
    <name type="synonym">Tardigrade</name>
    <dbReference type="NCBI Taxonomy" id="947166"/>
    <lineage>
        <taxon>Eukaryota</taxon>
        <taxon>Metazoa</taxon>
        <taxon>Ecdysozoa</taxon>
        <taxon>Tardigrada</taxon>
        <taxon>Eutardigrada</taxon>
        <taxon>Parachela</taxon>
        <taxon>Hypsibioidea</taxon>
        <taxon>Ramazzottiidae</taxon>
        <taxon>Ramazzottius</taxon>
    </lineage>
</organism>
<dbReference type="GO" id="GO:0030276">
    <property type="term" value="F:clathrin binding"/>
    <property type="evidence" value="ECO:0007669"/>
    <property type="project" value="TreeGrafter"/>
</dbReference>
<dbReference type="GO" id="GO:0000149">
    <property type="term" value="F:SNARE binding"/>
    <property type="evidence" value="ECO:0007669"/>
    <property type="project" value="TreeGrafter"/>
</dbReference>
<name>A0A1D1V6Y5_RAMVA</name>
<dbReference type="InterPro" id="IPR047897">
    <property type="entry name" value="Synaptotagmin-15/17_C2A"/>
</dbReference>
<evidence type="ECO:0000259" key="3">
    <source>
        <dbReference type="PROSITE" id="PS50004"/>
    </source>
</evidence>
<sequence length="458" mass="51608">MRLERLSRMWLESDEEDDEVKNESEENRSGSSGSLRNADTSATQNLSTALYKGLAMSGTVLRSGLSAARMDLPKTSMDLSPMSTMSTSLKGSLEFSSNLLTNPLRTLGFSAGSSASTPDTPHSHLVGIPPFVVPTRDHCLRHSSPAVRQKLKLKDYGSIDPALYQSLDGDETSSFPEDHLGRIWLRLSFERECEKLVVTLVKGKNLPCRPDKSPCDPFVRVCLLPDERRTLQSKVKRKTVNPRFDEPFVFPVTAKAIQQRTLKLTVFDIDRRKKHNLLGYVILPLSDFNVDSDRNPTIYRDLQSVVSDIPSPSSRGELLISLCYNSDLQRLTVNVVEGKNFRIGETGKAADSLVRVRLMHQSRVLKRKKTQLVKNQIDPQFNESFQFKLLPRLCESVSLDFNAEIANSPNGQKSLGRVLLGGFMFARGKELEHWQEAMQNEKEHIQQWHTLSLFTETS</sequence>
<dbReference type="GO" id="GO:0005509">
    <property type="term" value="F:calcium ion binding"/>
    <property type="evidence" value="ECO:0007669"/>
    <property type="project" value="TreeGrafter"/>
</dbReference>